<keyword evidence="9" id="KW-1185">Reference proteome</keyword>
<sequence>MSIHSIRRQVKNVALKYSEAQVKVRNATSNSPGGPSAYQMEEIAILTQNPVCYMEIMAIIWQRLNDSGKNWRHVDKSLTLLEYLIRRGHSQVIEMSRQNLYMIETLKDFEYEENRLDRGFDIRQKALNIASVLTDLENLKKKNRESSGMERNGQRMEMVREYPDEPSDLDEEDMQLQLALALSREQCEKELEMSKSDEVRLQMAMENSKNVIFTEFWKNLAARIHFSPETKSQPTIAHVDPPTLCSSSNLLGGLSDPWAVCSSATATSSSSTTDVLMMNSGFETNFLEIPKMEIPKLDDFWNPPAPPALIEPQRSLDLIGDFMSTSPAKTPICTSSTITNNFLGENGKLVNLDDLMGTGSAPSSSGNPWSTSSHHISAPPPPVNPFAPQRKMPTLNEMRAAQSPAHFTTDQSIDNRSIFENQQIDKSVDPFAGLFF</sequence>
<dbReference type="PROSITE" id="PS50942">
    <property type="entry name" value="ENTH"/>
    <property type="match status" value="1"/>
</dbReference>
<dbReference type="GO" id="GO:0005768">
    <property type="term" value="C:endosome"/>
    <property type="evidence" value="ECO:0007669"/>
    <property type="project" value="TreeGrafter"/>
</dbReference>
<keyword evidence="5" id="KW-0446">Lipid-binding</keyword>
<evidence type="ECO:0000256" key="2">
    <source>
        <dbReference type="ARBA" id="ARBA00010130"/>
    </source>
</evidence>
<dbReference type="PROSITE" id="PS50330">
    <property type="entry name" value="UIM"/>
    <property type="match status" value="1"/>
</dbReference>
<name>A0A2G5SH73_9PELO</name>
<dbReference type="AlphaFoldDB" id="A0A2G5SH73"/>
<gene>
    <name evidence="8" type="ORF">B9Z55_026772</name>
</gene>
<evidence type="ECO:0000259" key="7">
    <source>
        <dbReference type="PROSITE" id="PS50942"/>
    </source>
</evidence>
<evidence type="ECO:0000313" key="9">
    <source>
        <dbReference type="Proteomes" id="UP000230233"/>
    </source>
</evidence>
<dbReference type="SUPFAM" id="SSF48464">
    <property type="entry name" value="ENTH/VHS domain"/>
    <property type="match status" value="1"/>
</dbReference>
<evidence type="ECO:0000256" key="6">
    <source>
        <dbReference type="SAM" id="MobiDB-lite"/>
    </source>
</evidence>
<protein>
    <recommendedName>
        <fullName evidence="7">ENTH domain-containing protein</fullName>
    </recommendedName>
</protein>
<feature type="region of interest" description="Disordered" evidence="6">
    <location>
        <begin position="355"/>
        <end position="381"/>
    </location>
</feature>
<dbReference type="GO" id="GO:0030125">
    <property type="term" value="C:clathrin vesicle coat"/>
    <property type="evidence" value="ECO:0007669"/>
    <property type="project" value="TreeGrafter"/>
</dbReference>
<dbReference type="GO" id="GO:0030276">
    <property type="term" value="F:clathrin binding"/>
    <property type="evidence" value="ECO:0007669"/>
    <property type="project" value="TreeGrafter"/>
</dbReference>
<dbReference type="PANTHER" id="PTHR12276:SF115">
    <property type="entry name" value="FI19443P1"/>
    <property type="match status" value="1"/>
</dbReference>
<evidence type="ECO:0000256" key="5">
    <source>
        <dbReference type="ARBA" id="ARBA00023121"/>
    </source>
</evidence>
<accession>A0A2G5SH73</accession>
<evidence type="ECO:0000256" key="4">
    <source>
        <dbReference type="ARBA" id="ARBA00022553"/>
    </source>
</evidence>
<dbReference type="Pfam" id="PF01417">
    <property type="entry name" value="ENTH"/>
    <property type="match status" value="1"/>
</dbReference>
<dbReference type="PANTHER" id="PTHR12276">
    <property type="entry name" value="EPSIN/ENT-RELATED"/>
    <property type="match status" value="1"/>
</dbReference>
<evidence type="ECO:0000256" key="3">
    <source>
        <dbReference type="ARBA" id="ARBA00022490"/>
    </source>
</evidence>
<dbReference type="GO" id="GO:0005886">
    <property type="term" value="C:plasma membrane"/>
    <property type="evidence" value="ECO:0007669"/>
    <property type="project" value="TreeGrafter"/>
</dbReference>
<evidence type="ECO:0000313" key="8">
    <source>
        <dbReference type="EMBL" id="PIC14465.1"/>
    </source>
</evidence>
<dbReference type="OrthoDB" id="4033880at2759"/>
<dbReference type="GO" id="GO:0005543">
    <property type="term" value="F:phospholipid binding"/>
    <property type="evidence" value="ECO:0007669"/>
    <property type="project" value="TreeGrafter"/>
</dbReference>
<dbReference type="InterPro" id="IPR003903">
    <property type="entry name" value="UIM_dom"/>
</dbReference>
<organism evidence="8 9">
    <name type="scientific">Caenorhabditis nigoni</name>
    <dbReference type="NCBI Taxonomy" id="1611254"/>
    <lineage>
        <taxon>Eukaryota</taxon>
        <taxon>Metazoa</taxon>
        <taxon>Ecdysozoa</taxon>
        <taxon>Nematoda</taxon>
        <taxon>Chromadorea</taxon>
        <taxon>Rhabditida</taxon>
        <taxon>Rhabditina</taxon>
        <taxon>Rhabditomorpha</taxon>
        <taxon>Rhabditoidea</taxon>
        <taxon>Rhabditidae</taxon>
        <taxon>Peloderinae</taxon>
        <taxon>Caenorhabditis</taxon>
    </lineage>
</organism>
<evidence type="ECO:0000256" key="1">
    <source>
        <dbReference type="ARBA" id="ARBA00004496"/>
    </source>
</evidence>
<feature type="domain" description="ENTH" evidence="7">
    <location>
        <begin position="12"/>
        <end position="143"/>
    </location>
</feature>
<keyword evidence="3" id="KW-0963">Cytoplasm</keyword>
<comment type="similarity">
    <text evidence="2">Belongs to the epsin family.</text>
</comment>
<dbReference type="FunFam" id="1.25.40.90:FF:000006">
    <property type="entry name" value="Clathrin interactor 1"/>
    <property type="match status" value="1"/>
</dbReference>
<dbReference type="SMART" id="SM00273">
    <property type="entry name" value="ENTH"/>
    <property type="match status" value="1"/>
</dbReference>
<comment type="caution">
    <text evidence="8">The sequence shown here is derived from an EMBL/GenBank/DDBJ whole genome shotgun (WGS) entry which is preliminary data.</text>
</comment>
<dbReference type="GO" id="GO:0006897">
    <property type="term" value="P:endocytosis"/>
    <property type="evidence" value="ECO:0007669"/>
    <property type="project" value="TreeGrafter"/>
</dbReference>
<dbReference type="STRING" id="1611254.A0A2G5SH73"/>
<feature type="compositionally biased region" description="Low complexity" evidence="6">
    <location>
        <begin position="359"/>
        <end position="373"/>
    </location>
</feature>
<dbReference type="Proteomes" id="UP000230233">
    <property type="component" value="Unassembled WGS sequence"/>
</dbReference>
<dbReference type="Gene3D" id="1.25.40.90">
    <property type="match status" value="1"/>
</dbReference>
<dbReference type="InterPro" id="IPR013809">
    <property type="entry name" value="ENTH"/>
</dbReference>
<reference evidence="9" key="1">
    <citation type="submission" date="2017-10" db="EMBL/GenBank/DDBJ databases">
        <title>Rapid genome shrinkage in a self-fertile nematode reveals novel sperm competition proteins.</title>
        <authorList>
            <person name="Yin D."/>
            <person name="Schwarz E.M."/>
            <person name="Thomas C.G."/>
            <person name="Felde R.L."/>
            <person name="Korf I.F."/>
            <person name="Cutter A.D."/>
            <person name="Schartner C.M."/>
            <person name="Ralston E.J."/>
            <person name="Meyer B.J."/>
            <person name="Haag E.S."/>
        </authorList>
    </citation>
    <scope>NUCLEOTIDE SEQUENCE [LARGE SCALE GENOMIC DNA]</scope>
    <source>
        <strain evidence="9">JU1422</strain>
    </source>
</reference>
<dbReference type="EMBL" id="PDUG01000007">
    <property type="protein sequence ID" value="PIC14465.1"/>
    <property type="molecule type" value="Genomic_DNA"/>
</dbReference>
<dbReference type="InterPro" id="IPR008942">
    <property type="entry name" value="ENTH_VHS"/>
</dbReference>
<keyword evidence="4" id="KW-0597">Phosphoprotein</keyword>
<proteinExistence type="inferred from homology"/>
<comment type="subcellular location">
    <subcellularLocation>
        <location evidence="1">Cytoplasm</location>
    </subcellularLocation>
</comment>